<evidence type="ECO:0000256" key="8">
    <source>
        <dbReference type="ARBA" id="ARBA00022840"/>
    </source>
</evidence>
<name>E4LA11_9FIRM</name>
<keyword evidence="12" id="KW-1208">Phospholipid metabolism</keyword>
<dbReference type="Gene3D" id="2.60.200.40">
    <property type="match status" value="1"/>
</dbReference>
<gene>
    <name evidence="14" type="ORF">HMPREF9220_0524</name>
</gene>
<evidence type="ECO:0000256" key="3">
    <source>
        <dbReference type="ARBA" id="ARBA00022516"/>
    </source>
</evidence>
<dbReference type="OrthoDB" id="142078at2"/>
<keyword evidence="9" id="KW-0460">Magnesium</keyword>
<comment type="similarity">
    <text evidence="2">Belongs to the diacylglycerol/lipid kinase family.</text>
</comment>
<dbReference type="EC" id="2.7.1.-" evidence="14"/>
<dbReference type="Gene3D" id="3.40.50.10330">
    <property type="entry name" value="Probable inorganic polyphosphate/atp-NAD kinase, domain 1"/>
    <property type="match status" value="1"/>
</dbReference>
<dbReference type="InterPro" id="IPR016064">
    <property type="entry name" value="NAD/diacylglycerol_kinase_sf"/>
</dbReference>
<dbReference type="InterPro" id="IPR017438">
    <property type="entry name" value="ATP-NAD_kinase_N"/>
</dbReference>
<evidence type="ECO:0000256" key="9">
    <source>
        <dbReference type="ARBA" id="ARBA00022842"/>
    </source>
</evidence>
<dbReference type="PROSITE" id="PS50146">
    <property type="entry name" value="DAGK"/>
    <property type="match status" value="1"/>
</dbReference>
<feature type="domain" description="DAGKc" evidence="13">
    <location>
        <begin position="1"/>
        <end position="132"/>
    </location>
</feature>
<dbReference type="PANTHER" id="PTHR12358">
    <property type="entry name" value="SPHINGOSINE KINASE"/>
    <property type="match status" value="1"/>
</dbReference>
<evidence type="ECO:0000256" key="7">
    <source>
        <dbReference type="ARBA" id="ARBA00022777"/>
    </source>
</evidence>
<dbReference type="PANTHER" id="PTHR12358:SF106">
    <property type="entry name" value="LIPID KINASE YEGS"/>
    <property type="match status" value="1"/>
</dbReference>
<keyword evidence="8" id="KW-0067">ATP-binding</keyword>
<protein>
    <submittedName>
        <fullName evidence="14">Lipid kinase, YegS/Rv2252/BmrU family</fullName>
        <ecNumber evidence="14">2.7.1.-</ecNumber>
    </submittedName>
</protein>
<dbReference type="AlphaFoldDB" id="E4LA11"/>
<dbReference type="GO" id="GO:0004143">
    <property type="term" value="F:ATP-dependent diacylglycerol kinase activity"/>
    <property type="evidence" value="ECO:0007669"/>
    <property type="project" value="TreeGrafter"/>
</dbReference>
<dbReference type="GO" id="GO:0005886">
    <property type="term" value="C:plasma membrane"/>
    <property type="evidence" value="ECO:0007669"/>
    <property type="project" value="TreeGrafter"/>
</dbReference>
<keyword evidence="11" id="KW-0594">Phospholipid biosynthesis</keyword>
<keyword evidence="7 14" id="KW-0418">Kinase</keyword>
<evidence type="ECO:0000256" key="1">
    <source>
        <dbReference type="ARBA" id="ARBA00001946"/>
    </source>
</evidence>
<accession>E4LA11</accession>
<dbReference type="NCBIfam" id="TIGR00147">
    <property type="entry name" value="YegS/Rv2252/BmrU family lipid kinase"/>
    <property type="match status" value="1"/>
</dbReference>
<evidence type="ECO:0000256" key="4">
    <source>
        <dbReference type="ARBA" id="ARBA00022679"/>
    </source>
</evidence>
<dbReference type="InterPro" id="IPR045540">
    <property type="entry name" value="YegS/DAGK_C"/>
</dbReference>
<dbReference type="GO" id="GO:0046872">
    <property type="term" value="F:metal ion binding"/>
    <property type="evidence" value="ECO:0007669"/>
    <property type="project" value="UniProtKB-KW"/>
</dbReference>
<evidence type="ECO:0000313" key="14">
    <source>
        <dbReference type="EMBL" id="EFR42370.1"/>
    </source>
</evidence>
<dbReference type="InterPro" id="IPR001206">
    <property type="entry name" value="Diacylglycerol_kinase_cat_dom"/>
</dbReference>
<keyword evidence="5" id="KW-0479">Metal-binding</keyword>
<evidence type="ECO:0000256" key="11">
    <source>
        <dbReference type="ARBA" id="ARBA00023209"/>
    </source>
</evidence>
<dbReference type="eggNOG" id="COG1597">
    <property type="taxonomic scope" value="Bacteria"/>
</dbReference>
<dbReference type="Pfam" id="PF00781">
    <property type="entry name" value="DAGK_cat"/>
    <property type="match status" value="1"/>
</dbReference>
<dbReference type="InterPro" id="IPR050187">
    <property type="entry name" value="Lipid_Phosphate_FormReg"/>
</dbReference>
<keyword evidence="3" id="KW-0444">Lipid biosynthesis</keyword>
<keyword evidence="6" id="KW-0547">Nucleotide-binding</keyword>
<dbReference type="GO" id="GO:0008654">
    <property type="term" value="P:phospholipid biosynthetic process"/>
    <property type="evidence" value="ECO:0007669"/>
    <property type="project" value="UniProtKB-KW"/>
</dbReference>
<keyword evidence="4 14" id="KW-0808">Transferase</keyword>
<dbReference type="GO" id="GO:0005524">
    <property type="term" value="F:ATP binding"/>
    <property type="evidence" value="ECO:0007669"/>
    <property type="project" value="UniProtKB-KW"/>
</dbReference>
<dbReference type="SUPFAM" id="SSF111331">
    <property type="entry name" value="NAD kinase/diacylglycerol kinase-like"/>
    <property type="match status" value="1"/>
</dbReference>
<keyword evidence="10" id="KW-0443">Lipid metabolism</keyword>
<evidence type="ECO:0000313" key="15">
    <source>
        <dbReference type="Proteomes" id="UP000004594"/>
    </source>
</evidence>
<dbReference type="SMART" id="SM00046">
    <property type="entry name" value="DAGKc"/>
    <property type="match status" value="1"/>
</dbReference>
<evidence type="ECO:0000256" key="5">
    <source>
        <dbReference type="ARBA" id="ARBA00022723"/>
    </source>
</evidence>
<evidence type="ECO:0000256" key="2">
    <source>
        <dbReference type="ARBA" id="ARBA00005983"/>
    </source>
</evidence>
<evidence type="ECO:0000259" key="13">
    <source>
        <dbReference type="PROSITE" id="PS50146"/>
    </source>
</evidence>
<organism evidence="14 15">
    <name type="scientific">Dialister micraerophilus UPII 345-E</name>
    <dbReference type="NCBI Taxonomy" id="910314"/>
    <lineage>
        <taxon>Bacteria</taxon>
        <taxon>Bacillati</taxon>
        <taxon>Bacillota</taxon>
        <taxon>Negativicutes</taxon>
        <taxon>Veillonellales</taxon>
        <taxon>Veillonellaceae</taxon>
        <taxon>Dialister</taxon>
    </lineage>
</organism>
<dbReference type="Proteomes" id="UP000004594">
    <property type="component" value="Unassembled WGS sequence"/>
</dbReference>
<reference evidence="14 15" key="1">
    <citation type="submission" date="2010-11" db="EMBL/GenBank/DDBJ databases">
        <authorList>
            <person name="Durkin A.S."/>
            <person name="Madupu R."/>
            <person name="Torralba M."/>
            <person name="Gillis M."/>
            <person name="Methe B."/>
            <person name="Sutton G."/>
            <person name="Nelson K.E."/>
        </authorList>
    </citation>
    <scope>NUCLEOTIDE SEQUENCE [LARGE SCALE GENOMIC DNA]</scope>
    <source>
        <strain evidence="14 15">UPII 345-E</strain>
    </source>
</reference>
<evidence type="ECO:0000256" key="12">
    <source>
        <dbReference type="ARBA" id="ARBA00023264"/>
    </source>
</evidence>
<proteinExistence type="inferred from homology"/>
<evidence type="ECO:0000256" key="10">
    <source>
        <dbReference type="ARBA" id="ARBA00023098"/>
    </source>
</evidence>
<comment type="caution">
    <text evidence="14">The sequence shown here is derived from an EMBL/GenBank/DDBJ whole genome shotgun (WGS) entry which is preliminary data.</text>
</comment>
<dbReference type="InterPro" id="IPR005218">
    <property type="entry name" value="Diacylglycerol/lipid_kinase"/>
</dbReference>
<comment type="cofactor">
    <cofactor evidence="1">
        <name>Mg(2+)</name>
        <dbReference type="ChEBI" id="CHEBI:18420"/>
    </cofactor>
</comment>
<dbReference type="EMBL" id="AENT01000026">
    <property type="protein sequence ID" value="EFR42370.1"/>
    <property type="molecule type" value="Genomic_DNA"/>
</dbReference>
<evidence type="ECO:0000256" key="6">
    <source>
        <dbReference type="ARBA" id="ARBA00022741"/>
    </source>
</evidence>
<dbReference type="Pfam" id="PF19279">
    <property type="entry name" value="YegS_C"/>
    <property type="match status" value="1"/>
</dbReference>
<sequence length="327" mass="36517">MEKNCTVIVNPTSGRGRSTRYLPMLSDILKEKYENITIKTTKKTKDATRFARIAAKNNEDIICMGGDGTINETINGIIPVKNSTSTFGFVPFGTVNDLARALHIPRSPKGAIRMLKNATKTKIDVGKINKRYFINVVAAGLIAETVGKVTIKEKTLFGSMAYFMKALQVINKQPSYRFRIEMKNGTIIQISSPLIAAMLTDSAGSFHNFMPTKDRNKGVIKLVLFKDFSWINTLKEAPKLITGEQFGPDTMTVIDVKKAHISIEDENTELLTNIDGEIGSEFPINIEVLPSRLSVFIPNNAEKENSTFNVPHLIEFLRKHLKLTYTE</sequence>